<dbReference type="InterPro" id="IPR009739">
    <property type="entry name" value="LprI-like_N"/>
</dbReference>
<evidence type="ECO:0000313" key="4">
    <source>
        <dbReference type="Proteomes" id="UP000183954"/>
    </source>
</evidence>
<evidence type="ECO:0000313" key="3">
    <source>
        <dbReference type="EMBL" id="SHI13437.1"/>
    </source>
</evidence>
<dbReference type="PROSITE" id="PS51257">
    <property type="entry name" value="PROKAR_LIPOPROTEIN"/>
    <property type="match status" value="1"/>
</dbReference>
<dbReference type="STRING" id="1121420.SAMN02746098_02581"/>
<dbReference type="Pfam" id="PF07007">
    <property type="entry name" value="LprI"/>
    <property type="match status" value="1"/>
</dbReference>
<name>A0A1M5YMW7_9FIRM</name>
<gene>
    <name evidence="3" type="ORF">SAMN02746098_02581</name>
</gene>
<dbReference type="OrthoDB" id="2438161at2"/>
<dbReference type="AlphaFoldDB" id="A0A1M5YMW7"/>
<proteinExistence type="predicted"/>
<reference evidence="4" key="1">
    <citation type="submission" date="2016-11" db="EMBL/GenBank/DDBJ databases">
        <authorList>
            <person name="Varghese N."/>
            <person name="Submissions S."/>
        </authorList>
    </citation>
    <scope>NUCLEOTIDE SEQUENCE [LARGE SCALE GENOMIC DNA]</scope>
    <source>
        <strain evidence="4">DSM 15449</strain>
    </source>
</reference>
<feature type="signal peptide" evidence="1">
    <location>
        <begin position="1"/>
        <end position="18"/>
    </location>
</feature>
<feature type="chain" id="PRO_5038641023" description="Lysozyme inhibitor LprI-like N-terminal domain-containing protein" evidence="1">
    <location>
        <begin position="19"/>
        <end position="203"/>
    </location>
</feature>
<evidence type="ECO:0000259" key="2">
    <source>
        <dbReference type="Pfam" id="PF07007"/>
    </source>
</evidence>
<organism evidence="3 4">
    <name type="scientific">Desulfosporosinus lacus DSM 15449</name>
    <dbReference type="NCBI Taxonomy" id="1121420"/>
    <lineage>
        <taxon>Bacteria</taxon>
        <taxon>Bacillati</taxon>
        <taxon>Bacillota</taxon>
        <taxon>Clostridia</taxon>
        <taxon>Eubacteriales</taxon>
        <taxon>Desulfitobacteriaceae</taxon>
        <taxon>Desulfosporosinus</taxon>
    </lineage>
</organism>
<dbReference type="EMBL" id="FQXJ01000008">
    <property type="protein sequence ID" value="SHI13437.1"/>
    <property type="molecule type" value="Genomic_DNA"/>
</dbReference>
<dbReference type="Proteomes" id="UP000183954">
    <property type="component" value="Unassembled WGS sequence"/>
</dbReference>
<keyword evidence="4" id="KW-1185">Reference proteome</keyword>
<keyword evidence="1" id="KW-0732">Signal</keyword>
<sequence length="203" mass="23201">MKIIIRFCILIAISFLLASCGKVAVSTEQSQNGSSSLEVEQQVAAVVRDQVSGNYGVYDMKGELLDKLNNNPIDVNYEVEFKELNQSEIFSTSAQVELESKYTKLWDTELNAIYNKLLSKLNPKEKELLIQSQKGWLQHHMKESEFVNQVFNLRELGPVFGSQGRVQMHQAINGRIRERTLELMEYYSLLGNDVQFVFIGTKK</sequence>
<evidence type="ECO:0000256" key="1">
    <source>
        <dbReference type="SAM" id="SignalP"/>
    </source>
</evidence>
<accession>A0A1M5YMW7</accession>
<protein>
    <recommendedName>
        <fullName evidence="2">Lysozyme inhibitor LprI-like N-terminal domain-containing protein</fullName>
    </recommendedName>
</protein>
<feature type="domain" description="Lysozyme inhibitor LprI-like N-terminal" evidence="2">
    <location>
        <begin position="98"/>
        <end position="183"/>
    </location>
</feature>
<dbReference type="Gene3D" id="1.20.1270.180">
    <property type="match status" value="1"/>
</dbReference>